<proteinExistence type="predicted"/>
<dbReference type="GO" id="GO:0016020">
    <property type="term" value="C:membrane"/>
    <property type="evidence" value="ECO:0007669"/>
    <property type="project" value="UniProtKB-SubCell"/>
</dbReference>
<feature type="transmembrane region" description="Helical" evidence="5">
    <location>
        <begin position="12"/>
        <end position="31"/>
    </location>
</feature>
<evidence type="ECO:0000313" key="8">
    <source>
        <dbReference type="Proteomes" id="UP000198402"/>
    </source>
</evidence>
<comment type="subcellular location">
    <subcellularLocation>
        <location evidence="1">Membrane</location>
        <topology evidence="1">Multi-pass membrane protein</topology>
    </subcellularLocation>
</comment>
<feature type="transmembrane region" description="Helical" evidence="5">
    <location>
        <begin position="92"/>
        <end position="112"/>
    </location>
</feature>
<evidence type="ECO:0000259" key="6">
    <source>
        <dbReference type="Pfam" id="PF04932"/>
    </source>
</evidence>
<reference evidence="7 8" key="1">
    <citation type="submission" date="2015-11" db="EMBL/GenBank/DDBJ databases">
        <title>Draft genome sequences of new species of the genus Lactobacillus isolated from orchardgrass silage.</title>
        <authorList>
            <person name="Tohno M."/>
            <person name="Tanizawa Y."/>
            <person name="Arita M."/>
        </authorList>
    </citation>
    <scope>NUCLEOTIDE SEQUENCE [LARGE SCALE GENOMIC DNA]</scope>
    <source>
        <strain evidence="7 8">IWT126</strain>
    </source>
</reference>
<feature type="transmembrane region" description="Helical" evidence="5">
    <location>
        <begin position="263"/>
        <end position="281"/>
    </location>
</feature>
<organism evidence="7 8">
    <name type="scientific">Secundilactobacillus silagei JCM 19001</name>
    <dbReference type="NCBI Taxonomy" id="1302250"/>
    <lineage>
        <taxon>Bacteria</taxon>
        <taxon>Bacillati</taxon>
        <taxon>Bacillota</taxon>
        <taxon>Bacilli</taxon>
        <taxon>Lactobacillales</taxon>
        <taxon>Lactobacillaceae</taxon>
        <taxon>Secundilactobacillus</taxon>
    </lineage>
</organism>
<dbReference type="RefSeq" id="WP_089137368.1">
    <property type="nucleotide sequence ID" value="NZ_BCMG01000021.1"/>
</dbReference>
<feature type="transmembrane region" description="Helical" evidence="5">
    <location>
        <begin position="348"/>
        <end position="373"/>
    </location>
</feature>
<feature type="transmembrane region" description="Helical" evidence="5">
    <location>
        <begin position="170"/>
        <end position="187"/>
    </location>
</feature>
<dbReference type="EMBL" id="BCMG01000021">
    <property type="protein sequence ID" value="GAX02394.1"/>
    <property type="molecule type" value="Genomic_DNA"/>
</dbReference>
<keyword evidence="3 5" id="KW-1133">Transmembrane helix</keyword>
<keyword evidence="4 5" id="KW-0472">Membrane</keyword>
<evidence type="ECO:0000256" key="4">
    <source>
        <dbReference type="ARBA" id="ARBA00023136"/>
    </source>
</evidence>
<feature type="transmembrane region" description="Helical" evidence="5">
    <location>
        <begin position="221"/>
        <end position="251"/>
    </location>
</feature>
<feature type="transmembrane region" description="Helical" evidence="5">
    <location>
        <begin position="199"/>
        <end position="215"/>
    </location>
</feature>
<feature type="transmembrane region" description="Helical" evidence="5">
    <location>
        <begin position="380"/>
        <end position="413"/>
    </location>
</feature>
<accession>A0A1Z5IKU2</accession>
<dbReference type="InterPro" id="IPR007016">
    <property type="entry name" value="O-antigen_ligase-rel_domated"/>
</dbReference>
<evidence type="ECO:0000256" key="1">
    <source>
        <dbReference type="ARBA" id="ARBA00004141"/>
    </source>
</evidence>
<name>A0A1Z5IKU2_9LACO</name>
<sequence>MKKRKKATVSIYALLEYIFAFLTVLQVNSVIYIESNHTSKIKILWLGIGFLLMILSLYKLYKNRTNILPLIKMIFAFSLYSLVLLLQNSMNYSHISNILFFALIPIGLLIFFYEKMVDQQLSELLIIIKNIMVALAAISIFFWLIALIGIPTNMTATVTWGANSNLPGYFGMHYLAQGSVNFLGMNIVRNTGIFVEAPMYAYTLCIALLTLLFIEERPMKWQIFLISMTLISTTSTTGTVVGLIAFGWYFIFVQKVKNPIVKLIFIITIIVLLVAGIRYLLEAKVTEAWNSSSSLRANDYYAGFMAWKQHILRGNGLGNLDSIKNYMDYRRIMYSPQITGLTGVSNGIMAILAMGGILATLIYIIPTFLASLVSRKMAGFAILSFILFCTTAIYFSYLYILILSFFVICFYNAKYNVSESLHSQ</sequence>
<evidence type="ECO:0000313" key="7">
    <source>
        <dbReference type="EMBL" id="GAX02394.1"/>
    </source>
</evidence>
<keyword evidence="8" id="KW-1185">Reference proteome</keyword>
<gene>
    <name evidence="7" type="ORF">IWT126_02463</name>
</gene>
<dbReference type="Proteomes" id="UP000198402">
    <property type="component" value="Unassembled WGS sequence"/>
</dbReference>
<feature type="transmembrane region" description="Helical" evidence="5">
    <location>
        <begin position="43"/>
        <end position="60"/>
    </location>
</feature>
<feature type="transmembrane region" description="Helical" evidence="5">
    <location>
        <begin position="124"/>
        <end position="150"/>
    </location>
</feature>
<dbReference type="Pfam" id="PF04932">
    <property type="entry name" value="Wzy_C"/>
    <property type="match status" value="1"/>
</dbReference>
<evidence type="ECO:0000256" key="5">
    <source>
        <dbReference type="SAM" id="Phobius"/>
    </source>
</evidence>
<evidence type="ECO:0000256" key="2">
    <source>
        <dbReference type="ARBA" id="ARBA00022692"/>
    </source>
</evidence>
<keyword evidence="2 5" id="KW-0812">Transmembrane</keyword>
<feature type="domain" description="O-antigen ligase-related" evidence="6">
    <location>
        <begin position="223"/>
        <end position="364"/>
    </location>
</feature>
<dbReference type="OrthoDB" id="2340065at2"/>
<comment type="caution">
    <text evidence="7">The sequence shown here is derived from an EMBL/GenBank/DDBJ whole genome shotgun (WGS) entry which is preliminary data.</text>
</comment>
<feature type="transmembrane region" description="Helical" evidence="5">
    <location>
        <begin position="67"/>
        <end position="86"/>
    </location>
</feature>
<evidence type="ECO:0000256" key="3">
    <source>
        <dbReference type="ARBA" id="ARBA00022989"/>
    </source>
</evidence>
<protein>
    <recommendedName>
        <fullName evidence="6">O-antigen ligase-related domain-containing protein</fullName>
    </recommendedName>
</protein>
<dbReference type="AlphaFoldDB" id="A0A1Z5IKU2"/>